<dbReference type="InterPro" id="IPR017853">
    <property type="entry name" value="GH"/>
</dbReference>
<feature type="domain" description="Endo-beta-1,6-galactanase-like" evidence="1">
    <location>
        <begin position="42"/>
        <end position="280"/>
    </location>
</feature>
<dbReference type="EMBL" id="MLJW01000014">
    <property type="protein sequence ID" value="OIR13631.1"/>
    <property type="molecule type" value="Genomic_DNA"/>
</dbReference>
<evidence type="ECO:0000313" key="2">
    <source>
        <dbReference type="EMBL" id="OIR13631.1"/>
    </source>
</evidence>
<organism evidence="2">
    <name type="scientific">mine drainage metagenome</name>
    <dbReference type="NCBI Taxonomy" id="410659"/>
    <lineage>
        <taxon>unclassified sequences</taxon>
        <taxon>metagenomes</taxon>
        <taxon>ecological metagenomes</taxon>
    </lineage>
</organism>
<comment type="caution">
    <text evidence="2">The sequence shown here is derived from an EMBL/GenBank/DDBJ whole genome shotgun (WGS) entry which is preliminary data.</text>
</comment>
<proteinExistence type="predicted"/>
<dbReference type="PANTHER" id="PTHR42767">
    <property type="entry name" value="ENDO-BETA-1,6-GALACTANASE"/>
    <property type="match status" value="1"/>
</dbReference>
<gene>
    <name evidence="2" type="ORF">GALL_54500</name>
</gene>
<dbReference type="PANTHER" id="PTHR42767:SF1">
    <property type="entry name" value="ENDO-BETA-1,6-GALACTANASE-LIKE DOMAIN-CONTAINING PROTEIN"/>
    <property type="match status" value="1"/>
</dbReference>
<dbReference type="GO" id="GO:0004553">
    <property type="term" value="F:hydrolase activity, hydrolyzing O-glycosyl compounds"/>
    <property type="evidence" value="ECO:0007669"/>
    <property type="project" value="InterPro"/>
</dbReference>
<reference evidence="2" key="1">
    <citation type="submission" date="2016-10" db="EMBL/GenBank/DDBJ databases">
        <title>Sequence of Gallionella enrichment culture.</title>
        <authorList>
            <person name="Poehlein A."/>
            <person name="Muehling M."/>
            <person name="Daniel R."/>
        </authorList>
    </citation>
    <scope>NUCLEOTIDE SEQUENCE</scope>
</reference>
<dbReference type="Gene3D" id="2.60.40.1180">
    <property type="entry name" value="Golgi alpha-mannosidase II"/>
    <property type="match status" value="1"/>
</dbReference>
<evidence type="ECO:0000259" key="1">
    <source>
        <dbReference type="Pfam" id="PF14587"/>
    </source>
</evidence>
<dbReference type="Gene3D" id="3.20.20.80">
    <property type="entry name" value="Glycosidases"/>
    <property type="match status" value="1"/>
</dbReference>
<dbReference type="InterPro" id="IPR039743">
    <property type="entry name" value="6GAL/EXGAL"/>
</dbReference>
<dbReference type="SUPFAM" id="SSF51445">
    <property type="entry name" value="(Trans)glycosidases"/>
    <property type="match status" value="1"/>
</dbReference>
<protein>
    <recommendedName>
        <fullName evidence="1">Endo-beta-1,6-galactanase-like domain-containing protein</fullName>
    </recommendedName>
</protein>
<name>A0A1J5SYR2_9ZZZZ</name>
<dbReference type="AlphaFoldDB" id="A0A1J5SYR2"/>
<dbReference type="InterPro" id="IPR013780">
    <property type="entry name" value="Glyco_hydro_b"/>
</dbReference>
<sequence length="509" mass="55471">MSLENPLFAPLAAPPRRRPKAVLRLLAAVVALLAASTGRAEVTAVVNPQSNWGTWEGWGVSLCWWANVFGQRDDLADLVFTLKPTYLKEANATLPGLGLNIVRYNAGACSPNAVDGATMVVSPHIPAFRQIEGYWTYGGDSDPASPAWNWNADANQRAMLLKARDRGADRFELFSNSPMWWMCANHNPSGSANGTDDNLAPAFEHEHALYLATIAQHARDDWGITFTSVEPFNEPTANWWKAAGTQEGCHFSPALQAKLIADLHSELSRRGLATTVVSASDESFYQQALDTWNSFSAGTRADVGRVNVHGYQYDAGPRSALHAAVAGNKLWNSEYGDKDGSGITMAANLDRDFHELHMTAWCYWQALDSGGWGLVQSNPGDRWIGPANPKYYVLAQYCRHIRSGMTILDSGDPNSVAAYDAREGKLIIVTENPGAARSVTYDLTRFAAAAGPVIRWLTTTDGGELYVRHDDVILSRKCFTCSTPAKSVQTFEIRNVDLLPGSAASTSSN</sequence>
<dbReference type="Pfam" id="PF14587">
    <property type="entry name" value="Glyco_hydr_30_2"/>
    <property type="match status" value="1"/>
</dbReference>
<accession>A0A1J5SYR2</accession>
<dbReference type="InterPro" id="IPR039514">
    <property type="entry name" value="6GAL-like"/>
</dbReference>